<evidence type="ECO:0000313" key="3">
    <source>
        <dbReference type="Proteomes" id="UP000433577"/>
    </source>
</evidence>
<reference evidence="2 3" key="1">
    <citation type="submission" date="2019-12" db="EMBL/GenBank/DDBJ databases">
        <title>Paraburkholderia acidiphila 7Q-K02 sp. nov and Paraburkholderia acidisoli DHF22 sp. nov., two strains isolated from forest soil.</title>
        <authorList>
            <person name="Gao Z."/>
            <person name="Qiu L."/>
        </authorList>
    </citation>
    <scope>NUCLEOTIDE SEQUENCE [LARGE SCALE GENOMIC DNA]</scope>
    <source>
        <strain evidence="2 3">DHF22</strain>
        <plasmid evidence="2 3">p1</plasmid>
    </source>
</reference>
<dbReference type="EMBL" id="CP046917">
    <property type="protein sequence ID" value="QGZ67010.1"/>
    <property type="molecule type" value="Genomic_DNA"/>
</dbReference>
<feature type="transmembrane region" description="Helical" evidence="1">
    <location>
        <begin position="104"/>
        <end position="123"/>
    </location>
</feature>
<dbReference type="AlphaFoldDB" id="A0A7Z2JKZ7"/>
<gene>
    <name evidence="2" type="ORF">FAZ98_34830</name>
</gene>
<keyword evidence="3" id="KW-1185">Reference proteome</keyword>
<keyword evidence="1" id="KW-0812">Transmembrane</keyword>
<geneLocation type="plasmid" evidence="2 3">
    <name>p1</name>
</geneLocation>
<feature type="transmembrane region" description="Helical" evidence="1">
    <location>
        <begin position="135"/>
        <end position="155"/>
    </location>
</feature>
<evidence type="ECO:0000256" key="1">
    <source>
        <dbReference type="SAM" id="Phobius"/>
    </source>
</evidence>
<evidence type="ECO:0000313" key="2">
    <source>
        <dbReference type="EMBL" id="QGZ67010.1"/>
    </source>
</evidence>
<dbReference type="OrthoDB" id="9006081at2"/>
<dbReference type="Proteomes" id="UP000433577">
    <property type="component" value="Plasmid p1"/>
</dbReference>
<proteinExistence type="predicted"/>
<keyword evidence="1" id="KW-0472">Membrane</keyword>
<name>A0A7Z2JKZ7_9BURK</name>
<keyword evidence="1" id="KW-1133">Transmembrane helix</keyword>
<accession>A0A7Z2JKZ7</accession>
<sequence length="158" mass="17191">MEIITIRIEFPGGLAITDGATWDADSGVVHVSERLKQLCRELDVTEAPPVVSATCRGRTIEAEVLPGGDFRLTSHELPPCESEGFFAELVELVRRPSKDQRQQFGRFAHTLSAGATIGGFGFWHSTNVWTVQNALSLVNLCAAAVVLFYIGIISMDGE</sequence>
<protein>
    <submittedName>
        <fullName evidence="2">Uncharacterized protein</fullName>
    </submittedName>
</protein>
<keyword evidence="2" id="KW-0614">Plasmid</keyword>
<dbReference type="RefSeq" id="WP_158958906.1">
    <property type="nucleotide sequence ID" value="NZ_CP046917.1"/>
</dbReference>
<organism evidence="2 3">
    <name type="scientific">Paraburkholderia acidisoli</name>
    <dbReference type="NCBI Taxonomy" id="2571748"/>
    <lineage>
        <taxon>Bacteria</taxon>
        <taxon>Pseudomonadati</taxon>
        <taxon>Pseudomonadota</taxon>
        <taxon>Betaproteobacteria</taxon>
        <taxon>Burkholderiales</taxon>
        <taxon>Burkholderiaceae</taxon>
        <taxon>Paraburkholderia</taxon>
    </lineage>
</organism>
<dbReference type="KEGG" id="pacs:FAZ98_34830"/>